<dbReference type="Proteomes" id="UP001139477">
    <property type="component" value="Unassembled WGS sequence"/>
</dbReference>
<evidence type="ECO:0000256" key="2">
    <source>
        <dbReference type="ARBA" id="ARBA00005811"/>
    </source>
</evidence>
<dbReference type="GO" id="GO:0022857">
    <property type="term" value="F:transmembrane transporter activity"/>
    <property type="evidence" value="ECO:0007669"/>
    <property type="project" value="InterPro"/>
</dbReference>
<organism evidence="9 10">
    <name type="scientific">Limimaricola litoreus</name>
    <dbReference type="NCBI Taxonomy" id="2955316"/>
    <lineage>
        <taxon>Bacteria</taxon>
        <taxon>Pseudomonadati</taxon>
        <taxon>Pseudomonadota</taxon>
        <taxon>Alphaproteobacteria</taxon>
        <taxon>Rhodobacterales</taxon>
        <taxon>Paracoccaceae</taxon>
        <taxon>Limimaricola</taxon>
    </lineage>
</organism>
<keyword evidence="6 8" id="KW-0472">Membrane</keyword>
<comment type="caution">
    <text evidence="9">The sequence shown here is derived from an EMBL/GenBank/DDBJ whole genome shotgun (WGS) entry which is preliminary data.</text>
</comment>
<evidence type="ECO:0000256" key="3">
    <source>
        <dbReference type="ARBA" id="ARBA00022475"/>
    </source>
</evidence>
<proteinExistence type="inferred from homology"/>
<gene>
    <name evidence="9" type="ORF">NHG85_02430</name>
</gene>
<evidence type="ECO:0000256" key="6">
    <source>
        <dbReference type="ARBA" id="ARBA00023136"/>
    </source>
</evidence>
<dbReference type="GO" id="GO:0005886">
    <property type="term" value="C:plasma membrane"/>
    <property type="evidence" value="ECO:0007669"/>
    <property type="project" value="UniProtKB-SubCell"/>
</dbReference>
<evidence type="ECO:0000256" key="1">
    <source>
        <dbReference type="ARBA" id="ARBA00004162"/>
    </source>
</evidence>
<evidence type="ECO:0000256" key="7">
    <source>
        <dbReference type="RuleBase" id="RU003879"/>
    </source>
</evidence>
<evidence type="ECO:0000313" key="9">
    <source>
        <dbReference type="EMBL" id="MCP1167392.1"/>
    </source>
</evidence>
<evidence type="ECO:0000256" key="4">
    <source>
        <dbReference type="ARBA" id="ARBA00022692"/>
    </source>
</evidence>
<evidence type="ECO:0000256" key="8">
    <source>
        <dbReference type="SAM" id="Phobius"/>
    </source>
</evidence>
<comment type="subcellular location">
    <subcellularLocation>
        <location evidence="1">Cell membrane</location>
        <topology evidence="1">Single-pass membrane protein</topology>
    </subcellularLocation>
    <subcellularLocation>
        <location evidence="7">Cell membrane</location>
        <topology evidence="7">Single-pass type II membrane protein</topology>
    </subcellularLocation>
</comment>
<feature type="transmembrane region" description="Helical" evidence="8">
    <location>
        <begin position="12"/>
        <end position="31"/>
    </location>
</feature>
<keyword evidence="7" id="KW-0813">Transport</keyword>
<evidence type="ECO:0000313" key="10">
    <source>
        <dbReference type="Proteomes" id="UP001139477"/>
    </source>
</evidence>
<keyword evidence="5 8" id="KW-1133">Transmembrane helix</keyword>
<dbReference type="InterPro" id="IPR003400">
    <property type="entry name" value="ExbD"/>
</dbReference>
<keyword evidence="3" id="KW-1003">Cell membrane</keyword>
<keyword evidence="10" id="KW-1185">Reference proteome</keyword>
<comment type="similarity">
    <text evidence="2 7">Belongs to the ExbD/TolR family.</text>
</comment>
<dbReference type="RefSeq" id="WP_253329474.1">
    <property type="nucleotide sequence ID" value="NZ_JAMYXC010000029.1"/>
</dbReference>
<keyword evidence="7" id="KW-0653">Protein transport</keyword>
<name>A0A9X2FM77_9RHOB</name>
<protein>
    <submittedName>
        <fullName evidence="9">Biopolymer transporter ExbD</fullName>
    </submittedName>
</protein>
<evidence type="ECO:0000256" key="5">
    <source>
        <dbReference type="ARBA" id="ARBA00022989"/>
    </source>
</evidence>
<dbReference type="Pfam" id="PF02472">
    <property type="entry name" value="ExbD"/>
    <property type="match status" value="1"/>
</dbReference>
<dbReference type="EMBL" id="JAMYXC010000029">
    <property type="protein sequence ID" value="MCP1167392.1"/>
    <property type="molecule type" value="Genomic_DNA"/>
</dbReference>
<keyword evidence="4 7" id="KW-0812">Transmembrane</keyword>
<dbReference type="AlphaFoldDB" id="A0A9X2FM77"/>
<reference evidence="9" key="1">
    <citation type="submission" date="2022-06" db="EMBL/GenBank/DDBJ databases">
        <title>Limimaricola sediminis sp. nov., isolated from an intertidal sediment.</title>
        <authorList>
            <person name="Shao X."/>
        </authorList>
    </citation>
    <scope>NUCLEOTIDE SEQUENCE</scope>
    <source>
        <strain evidence="9">ASW11-118</strain>
    </source>
</reference>
<dbReference type="GO" id="GO:0015031">
    <property type="term" value="P:protein transport"/>
    <property type="evidence" value="ECO:0007669"/>
    <property type="project" value="UniProtKB-KW"/>
</dbReference>
<sequence length="130" mass="13568">MRLSEPPRKPQTESIVPMINVVFLLLIFFLMTAQIAPPEPFEVTPPKAEAETLAGGELVLHLSAEGTVAFRDTLGDGAIAAAATEAEICEDCEVLTLRADAGVPATRLAALLPELSAAGFSAIELVTAAP</sequence>
<dbReference type="PANTHER" id="PTHR30558">
    <property type="entry name" value="EXBD MEMBRANE COMPONENT OF PMF-DRIVEN MACROMOLECULE IMPORT SYSTEM"/>
    <property type="match status" value="1"/>
</dbReference>
<accession>A0A9X2FM77</accession>